<evidence type="ECO:0000256" key="1">
    <source>
        <dbReference type="SAM" id="MobiDB-lite"/>
    </source>
</evidence>
<name>A0A6J5MEF5_9CAUD</name>
<protein>
    <submittedName>
        <fullName evidence="2">Uncharacterized protein</fullName>
    </submittedName>
</protein>
<organism evidence="2">
    <name type="scientific">uncultured Caudovirales phage</name>
    <dbReference type="NCBI Taxonomy" id="2100421"/>
    <lineage>
        <taxon>Viruses</taxon>
        <taxon>Duplodnaviria</taxon>
        <taxon>Heunggongvirae</taxon>
        <taxon>Uroviricota</taxon>
        <taxon>Caudoviricetes</taxon>
        <taxon>Peduoviridae</taxon>
        <taxon>Maltschvirus</taxon>
        <taxon>Maltschvirus maltsch</taxon>
    </lineage>
</organism>
<evidence type="ECO:0000313" key="2">
    <source>
        <dbReference type="EMBL" id="CAB4143480.1"/>
    </source>
</evidence>
<sequence length="124" mass="13906">MKLSQFKSMLRELIREEVQTAVRTEIKKLNESKQSTPKPDKALQVNRRTTPLVTLDEPFTTVGGPLGDLLNETAQSMAGFGDESEEQINPDFPTIGSSATDMFVRDYSSVLKRSEELSNPNFRP</sequence>
<proteinExistence type="predicted"/>
<dbReference type="EMBL" id="LR796421">
    <property type="protein sequence ID" value="CAB4143480.1"/>
    <property type="molecule type" value="Genomic_DNA"/>
</dbReference>
<feature type="region of interest" description="Disordered" evidence="1">
    <location>
        <begin position="29"/>
        <end position="50"/>
    </location>
</feature>
<accession>A0A6J5MEF5</accession>
<reference evidence="2" key="1">
    <citation type="submission" date="2020-04" db="EMBL/GenBank/DDBJ databases">
        <authorList>
            <person name="Chiriac C."/>
            <person name="Salcher M."/>
            <person name="Ghai R."/>
            <person name="Kavagutti S V."/>
        </authorList>
    </citation>
    <scope>NUCLEOTIDE SEQUENCE</scope>
</reference>
<gene>
    <name evidence="2" type="ORF">UFOVP450_149</name>
</gene>